<evidence type="ECO:0000256" key="2">
    <source>
        <dbReference type="ARBA" id="ARBA00007635"/>
    </source>
</evidence>
<feature type="domain" description="EamA" evidence="7">
    <location>
        <begin position="201"/>
        <end position="338"/>
    </location>
</feature>
<feature type="transmembrane region" description="Helical" evidence="6">
    <location>
        <begin position="54"/>
        <end position="74"/>
    </location>
</feature>
<dbReference type="EMBL" id="OZ034817">
    <property type="protein sequence ID" value="CAL1379880.1"/>
    <property type="molecule type" value="Genomic_DNA"/>
</dbReference>
<feature type="domain" description="EamA" evidence="7">
    <location>
        <begin position="25"/>
        <end position="161"/>
    </location>
</feature>
<evidence type="ECO:0000259" key="7">
    <source>
        <dbReference type="Pfam" id="PF00892"/>
    </source>
</evidence>
<reference evidence="8 9" key="1">
    <citation type="submission" date="2024-04" db="EMBL/GenBank/DDBJ databases">
        <authorList>
            <person name="Fracassetti M."/>
        </authorList>
    </citation>
    <scope>NUCLEOTIDE SEQUENCE [LARGE SCALE GENOMIC DNA]</scope>
</reference>
<feature type="transmembrane region" description="Helical" evidence="6">
    <location>
        <begin position="199"/>
        <end position="219"/>
    </location>
</feature>
<feature type="transmembrane region" description="Helical" evidence="6">
    <location>
        <begin position="86"/>
        <end position="104"/>
    </location>
</feature>
<comment type="similarity">
    <text evidence="2 6">Belongs to the drug/metabolite transporter (DMT) superfamily. Plant drug/metabolite exporter (P-DME) (TC 2.A.7.4) family.</text>
</comment>
<keyword evidence="9" id="KW-1185">Reference proteome</keyword>
<comment type="subcellular location">
    <subcellularLocation>
        <location evidence="1 6">Membrane</location>
        <topology evidence="1 6">Multi-pass membrane protein</topology>
    </subcellularLocation>
</comment>
<organism evidence="8 9">
    <name type="scientific">Linum trigynum</name>
    <dbReference type="NCBI Taxonomy" id="586398"/>
    <lineage>
        <taxon>Eukaryota</taxon>
        <taxon>Viridiplantae</taxon>
        <taxon>Streptophyta</taxon>
        <taxon>Embryophyta</taxon>
        <taxon>Tracheophyta</taxon>
        <taxon>Spermatophyta</taxon>
        <taxon>Magnoliopsida</taxon>
        <taxon>eudicotyledons</taxon>
        <taxon>Gunneridae</taxon>
        <taxon>Pentapetalae</taxon>
        <taxon>rosids</taxon>
        <taxon>fabids</taxon>
        <taxon>Malpighiales</taxon>
        <taxon>Linaceae</taxon>
        <taxon>Linum</taxon>
    </lineage>
</organism>
<evidence type="ECO:0000256" key="1">
    <source>
        <dbReference type="ARBA" id="ARBA00004141"/>
    </source>
</evidence>
<dbReference type="GO" id="GO:0016020">
    <property type="term" value="C:membrane"/>
    <property type="evidence" value="ECO:0007669"/>
    <property type="project" value="UniProtKB-SubCell"/>
</dbReference>
<protein>
    <recommendedName>
        <fullName evidence="6">WAT1-related protein</fullName>
    </recommendedName>
</protein>
<feature type="transmembrane region" description="Helical" evidence="6">
    <location>
        <begin position="116"/>
        <end position="135"/>
    </location>
</feature>
<dbReference type="Proteomes" id="UP001497516">
    <property type="component" value="Chromosome 4"/>
</dbReference>
<evidence type="ECO:0000313" key="8">
    <source>
        <dbReference type="EMBL" id="CAL1379880.1"/>
    </source>
</evidence>
<dbReference type="SUPFAM" id="SSF103481">
    <property type="entry name" value="Multidrug resistance efflux transporter EmrE"/>
    <property type="match status" value="1"/>
</dbReference>
<evidence type="ECO:0000313" key="9">
    <source>
        <dbReference type="Proteomes" id="UP001497516"/>
    </source>
</evidence>
<keyword evidence="5 6" id="KW-0472">Membrane</keyword>
<dbReference type="InterPro" id="IPR030184">
    <property type="entry name" value="WAT1-related"/>
</dbReference>
<dbReference type="AlphaFoldDB" id="A0AAV2E2T7"/>
<name>A0AAV2E2T7_9ROSI</name>
<feature type="transmembrane region" description="Helical" evidence="6">
    <location>
        <begin position="24"/>
        <end position="42"/>
    </location>
</feature>
<evidence type="ECO:0000256" key="3">
    <source>
        <dbReference type="ARBA" id="ARBA00022692"/>
    </source>
</evidence>
<feature type="transmembrane region" description="Helical" evidence="6">
    <location>
        <begin position="295"/>
        <end position="315"/>
    </location>
</feature>
<evidence type="ECO:0000256" key="5">
    <source>
        <dbReference type="ARBA" id="ARBA00023136"/>
    </source>
</evidence>
<keyword evidence="3 6" id="KW-0812">Transmembrane</keyword>
<proteinExistence type="inferred from homology"/>
<dbReference type="GO" id="GO:0022857">
    <property type="term" value="F:transmembrane transporter activity"/>
    <property type="evidence" value="ECO:0007669"/>
    <property type="project" value="InterPro"/>
</dbReference>
<gene>
    <name evidence="8" type="ORF">LTRI10_LOCUS21368</name>
</gene>
<dbReference type="InterPro" id="IPR000620">
    <property type="entry name" value="EamA_dom"/>
</dbReference>
<evidence type="ECO:0000256" key="6">
    <source>
        <dbReference type="RuleBase" id="RU363077"/>
    </source>
</evidence>
<dbReference type="PANTHER" id="PTHR31218">
    <property type="entry name" value="WAT1-RELATED PROTEIN"/>
    <property type="match status" value="1"/>
</dbReference>
<feature type="transmembrane region" description="Helical" evidence="6">
    <location>
        <begin position="267"/>
        <end position="288"/>
    </location>
</feature>
<dbReference type="Pfam" id="PF00892">
    <property type="entry name" value="EamA"/>
    <property type="match status" value="2"/>
</dbReference>
<dbReference type="InterPro" id="IPR037185">
    <property type="entry name" value="EmrE-like"/>
</dbReference>
<feature type="transmembrane region" description="Helical" evidence="6">
    <location>
        <begin position="147"/>
        <end position="167"/>
    </location>
</feature>
<accession>A0AAV2E2T7</accession>
<evidence type="ECO:0000256" key="4">
    <source>
        <dbReference type="ARBA" id="ARBA00022989"/>
    </source>
</evidence>
<keyword evidence="4 6" id="KW-1133">Transmembrane helix</keyword>
<feature type="transmembrane region" description="Helical" evidence="6">
    <location>
        <begin position="321"/>
        <end position="340"/>
    </location>
</feature>
<sequence length="385" mass="41829">MAGGGGGGGSMTSTSKWCNDTTKAYGAVVLIRMIYAGMILLSKAAFDGGLNTSIFVFYRQAFATVVIAPIAFFLEWKHAPPLSLPIFCKIFVLCFCGMTLNLNLNGVALKYTSATLAAASTNSIPVITFFLALLLGMETLKVRTRTGVAKVVGVVICLGGVATLAFYKGPHFKFLCFFKHLLNGQNQHPAASSSSHKSWVKGCFLMLSSNFLWSIWLVFQTIIMKSYPSKLMLTALQCLQSSIQSLVVAVAVERDLEEWKLGWNMRLLAVTYCGVVVNGVTYYLLAWILEKKGPVFVVITTPLTFIFTMLCSALLCYSISLGSVLGAMLLVGGLYSVLWAKGKEGKIKMEINEKKMIPQEGNGNCSELTQAQEANNIAAIVVVHN</sequence>